<accession>A0A7D9HC99</accession>
<evidence type="ECO:0000313" key="5">
    <source>
        <dbReference type="EMBL" id="CAB3977220.1"/>
    </source>
</evidence>
<protein>
    <submittedName>
        <fullName evidence="5">Uncharacterized protein</fullName>
    </submittedName>
</protein>
<dbReference type="Proteomes" id="UP001152795">
    <property type="component" value="Unassembled WGS sequence"/>
</dbReference>
<keyword evidence="3" id="KW-0204">Cytolysis</keyword>
<organism evidence="5 6">
    <name type="scientific">Paramuricea clavata</name>
    <name type="common">Red gorgonian</name>
    <name type="synonym">Violescent sea-whip</name>
    <dbReference type="NCBI Taxonomy" id="317549"/>
    <lineage>
        <taxon>Eukaryota</taxon>
        <taxon>Metazoa</taxon>
        <taxon>Cnidaria</taxon>
        <taxon>Anthozoa</taxon>
        <taxon>Octocorallia</taxon>
        <taxon>Malacalcyonacea</taxon>
        <taxon>Plexauridae</taxon>
        <taxon>Paramuricea</taxon>
    </lineage>
</organism>
<dbReference type="PANTHER" id="PTHR45742">
    <property type="entry name" value="COMPLEMENT COMPONENT C6"/>
    <property type="match status" value="1"/>
</dbReference>
<dbReference type="GO" id="GO:0031640">
    <property type="term" value="P:killing of cells of another organism"/>
    <property type="evidence" value="ECO:0007669"/>
    <property type="project" value="UniProtKB-KW"/>
</dbReference>
<proteinExistence type="predicted"/>
<dbReference type="AlphaFoldDB" id="A0A7D9HC99"/>
<keyword evidence="4" id="KW-1015">Disulfide bond</keyword>
<dbReference type="SMART" id="SM00457">
    <property type="entry name" value="MACPF"/>
    <property type="match status" value="1"/>
</dbReference>
<comment type="subcellular location">
    <subcellularLocation>
        <location evidence="1">Secreted</location>
    </subcellularLocation>
</comment>
<evidence type="ECO:0000256" key="1">
    <source>
        <dbReference type="ARBA" id="ARBA00004613"/>
    </source>
</evidence>
<dbReference type="PROSITE" id="PS51412">
    <property type="entry name" value="MACPF_2"/>
    <property type="match status" value="1"/>
</dbReference>
<evidence type="ECO:0000256" key="4">
    <source>
        <dbReference type="ARBA" id="ARBA00023157"/>
    </source>
</evidence>
<reference evidence="5" key="1">
    <citation type="submission" date="2020-04" db="EMBL/GenBank/DDBJ databases">
        <authorList>
            <person name="Alioto T."/>
            <person name="Alioto T."/>
            <person name="Gomez Garrido J."/>
        </authorList>
    </citation>
    <scope>NUCLEOTIDE SEQUENCE</scope>
    <source>
        <strain evidence="5">A484AB</strain>
    </source>
</reference>
<dbReference type="PANTHER" id="PTHR45742:SF8">
    <property type="entry name" value="FLOCCULATION PROTEIN FLO11"/>
    <property type="match status" value="1"/>
</dbReference>
<evidence type="ECO:0000313" key="6">
    <source>
        <dbReference type="Proteomes" id="UP001152795"/>
    </source>
</evidence>
<dbReference type="EMBL" id="CACRXK020000037">
    <property type="protein sequence ID" value="CAB3977220.1"/>
    <property type="molecule type" value="Genomic_DNA"/>
</dbReference>
<evidence type="ECO:0000256" key="3">
    <source>
        <dbReference type="ARBA" id="ARBA00022852"/>
    </source>
</evidence>
<evidence type="ECO:0000256" key="2">
    <source>
        <dbReference type="ARBA" id="ARBA00022525"/>
    </source>
</evidence>
<keyword evidence="2" id="KW-0964">Secreted</keyword>
<dbReference type="OrthoDB" id="1366754at2759"/>
<keyword evidence="6" id="KW-1185">Reference proteome</keyword>
<dbReference type="GO" id="GO:0005576">
    <property type="term" value="C:extracellular region"/>
    <property type="evidence" value="ECO:0007669"/>
    <property type="project" value="UniProtKB-SubCell"/>
</dbReference>
<comment type="caution">
    <text evidence="5">The sequence shown here is derived from an EMBL/GenBank/DDBJ whole genome shotgun (WGS) entry which is preliminary data.</text>
</comment>
<dbReference type="InterPro" id="IPR020864">
    <property type="entry name" value="MACPF"/>
</dbReference>
<gene>
    <name evidence="5" type="ORF">PACLA_8A043596</name>
</gene>
<dbReference type="Pfam" id="PF01823">
    <property type="entry name" value="MACPF"/>
    <property type="match status" value="1"/>
</dbReference>
<name>A0A7D9HC99_PARCT</name>
<sequence>MEYIKEKKLGKSQKEEVLKLAETMNSMGLTDEARLQSVTIGEINCIHGEEISEHGIKMLAQKFGIKSERDSFNPAEFVGQGYNIIVDKSVPAQIMTFSDVDDTKFGFRIPTCAQIIKVNETREYQMDFTSDESYMESRLRNLGLNIDLAPTVLKMVPQFGVSTSWKNDSSGQSSKTTKSSLTEYRIVKINIGNFESEEISFTKDFLSAVRELPDRYTKEEKNKQELIHFFNRFGHFVITSAYVGGAVEVKTCGESLERSKDDEESIDGSAGAKRSGVVGVKASGKNHSSSKIAKNAVLNTTETRWQGGRSDLHTKSTLESEEKLLMWKASLSKEPTLLTTEMSLEPISSVVAIIDKTKGEVCDQALCNMFQSKDLYPVRNRQDELALEEKRKMQDDQQERLRQESNLRVGSTKEPDTEGWRETITGHTLMVGGTIVVILAGILIAVMNSGALIALCN</sequence>